<accession>A0ABP0UBQ5</accession>
<keyword evidence="3" id="KW-1185">Reference proteome</keyword>
<organism evidence="2 3">
    <name type="scientific">Sphagnum troendelagicum</name>
    <dbReference type="NCBI Taxonomy" id="128251"/>
    <lineage>
        <taxon>Eukaryota</taxon>
        <taxon>Viridiplantae</taxon>
        <taxon>Streptophyta</taxon>
        <taxon>Embryophyta</taxon>
        <taxon>Bryophyta</taxon>
        <taxon>Sphagnophytina</taxon>
        <taxon>Sphagnopsida</taxon>
        <taxon>Sphagnales</taxon>
        <taxon>Sphagnaceae</taxon>
        <taxon>Sphagnum</taxon>
    </lineage>
</organism>
<dbReference type="EMBL" id="OZ019894">
    <property type="protein sequence ID" value="CAK9217327.1"/>
    <property type="molecule type" value="Genomic_DNA"/>
</dbReference>
<protein>
    <submittedName>
        <fullName evidence="2">Uncharacterized protein</fullName>
    </submittedName>
</protein>
<feature type="non-terminal residue" evidence="2">
    <location>
        <position position="54"/>
    </location>
</feature>
<sequence>EDINKVVEGDMATAGDLEMKDVKIEKANGIEESEKSVKDADTEMSEAPATTEPA</sequence>
<reference evidence="2" key="1">
    <citation type="submission" date="2024-02" db="EMBL/GenBank/DDBJ databases">
        <authorList>
            <consortium name="ELIXIR-Norway"/>
            <consortium name="Elixir Norway"/>
        </authorList>
    </citation>
    <scope>NUCLEOTIDE SEQUENCE</scope>
</reference>
<dbReference type="Proteomes" id="UP001497512">
    <property type="component" value="Chromosome 2"/>
</dbReference>
<proteinExistence type="predicted"/>
<feature type="region of interest" description="Disordered" evidence="1">
    <location>
        <begin position="27"/>
        <end position="54"/>
    </location>
</feature>
<feature type="non-terminal residue" evidence="2">
    <location>
        <position position="1"/>
    </location>
</feature>
<evidence type="ECO:0000313" key="2">
    <source>
        <dbReference type="EMBL" id="CAK9217327.1"/>
    </source>
</evidence>
<name>A0ABP0UBQ5_9BRYO</name>
<feature type="compositionally biased region" description="Basic and acidic residues" evidence="1">
    <location>
        <begin position="27"/>
        <end position="41"/>
    </location>
</feature>
<evidence type="ECO:0000256" key="1">
    <source>
        <dbReference type="SAM" id="MobiDB-lite"/>
    </source>
</evidence>
<evidence type="ECO:0000313" key="3">
    <source>
        <dbReference type="Proteomes" id="UP001497512"/>
    </source>
</evidence>
<gene>
    <name evidence="2" type="ORF">CSSPTR1EN2_LOCUS13915</name>
</gene>